<organism evidence="2 3">
    <name type="scientific">Roseovarius tolerans</name>
    <dbReference type="NCBI Taxonomy" id="74031"/>
    <lineage>
        <taxon>Bacteria</taxon>
        <taxon>Pseudomonadati</taxon>
        <taxon>Pseudomonadota</taxon>
        <taxon>Alphaproteobacteria</taxon>
        <taxon>Rhodobacterales</taxon>
        <taxon>Roseobacteraceae</taxon>
        <taxon>Roseovarius</taxon>
    </lineage>
</organism>
<evidence type="ECO:0000313" key="2">
    <source>
        <dbReference type="EMBL" id="KNX41816.1"/>
    </source>
</evidence>
<dbReference type="PROSITE" id="PS51318">
    <property type="entry name" value="TAT"/>
    <property type="match status" value="1"/>
</dbReference>
<dbReference type="SMART" id="SM01008">
    <property type="entry name" value="Ald_Xan_dh_C"/>
    <property type="match status" value="1"/>
</dbReference>
<dbReference type="InterPro" id="IPR046867">
    <property type="entry name" value="AldOxase/xan_DH_MoCoBD2"/>
</dbReference>
<dbReference type="Pfam" id="PF20256">
    <property type="entry name" value="MoCoBD_2"/>
    <property type="match status" value="2"/>
</dbReference>
<dbReference type="PANTHER" id="PTHR47495">
    <property type="entry name" value="ALDEHYDE DEHYDROGENASE"/>
    <property type="match status" value="1"/>
</dbReference>
<feature type="domain" description="Aldehyde oxidase/xanthine dehydrogenase a/b hammerhead" evidence="1">
    <location>
        <begin position="224"/>
        <end position="313"/>
    </location>
</feature>
<dbReference type="Proteomes" id="UP000037046">
    <property type="component" value="Unassembled WGS sequence"/>
</dbReference>
<sequence>MLKYLETTTDDTATDVHLSKLSRRGFLGIAGAFTLAAYGGRAEAFETYKTGAAAMPRGIVNDPLVFVSIDSDGTVTLVAHRSEMGTGIRSSIPMVIADEMEADWARVTIVQAPGDEPKYGNQDTDGSRSMRHHIQAARRMGGAVRTMLARAAADGWGIDPADVTVEMHQVKAPDGRTLGFGELAETAMAQPVPSHEEIAYKTDAEFRYMGKGEVQITDLRDITTGAAIYGADVMLEGMKTALIARPPVVGGKAKSFDATKALEVPGVVAVHELPYGGLAQKFAPLGGIAVVADNTWAATKGRDALEIEWEAGPHGDYSSAQFMEEMKATAEKPGSVARDKGDIEDAFAKAARTFGQTYTQAHMAHIPMEPPAAVAHYTGDALEIWAPVQSPYTARLDTAKALGLDPEQVRLNVTLLGGGFGRKSKADYVTEAALLSREVGAPVRVQWTREDDVRHSFYHTTSAERIEVALDDAGQVTGWRHRSVAPSIKSTFAPDDGLPMPLEQGMGMTDLPFDIANIRCESGKAMAHTRIGWFRSVSNVPHAWAVGSFVGELAHELGRDQRQMWLDLIGAPRVMDPKADGLPEDFWNYGEPMQEFPIETGRLAEVLNRAADGIGYGQDLPEGEGIGLAVHRSFVSYVGCAARVKLVDGRITVPEMHLAIDCGFAANPERIESQMQGAAVMGMTLALHSRITYENGAVVQSNFYDYDVVRSDNYPRNVVTHIVEHPFSVHATGVGEPGVPPVAPALANALFAATGTRRRSLPMGAQV</sequence>
<dbReference type="RefSeq" id="WP_050662560.1">
    <property type="nucleotide sequence ID" value="NZ_CP118494.1"/>
</dbReference>
<dbReference type="PANTHER" id="PTHR47495:SF3">
    <property type="entry name" value="BLR6219 PROTEIN"/>
    <property type="match status" value="1"/>
</dbReference>
<dbReference type="SUPFAM" id="SSF56003">
    <property type="entry name" value="Molybdenum cofactor-binding domain"/>
    <property type="match status" value="2"/>
</dbReference>
<dbReference type="Pfam" id="PF02738">
    <property type="entry name" value="MoCoBD_1"/>
    <property type="match status" value="1"/>
</dbReference>
<dbReference type="EMBL" id="LGVV01000017">
    <property type="protein sequence ID" value="KNX41816.1"/>
    <property type="molecule type" value="Genomic_DNA"/>
</dbReference>
<gene>
    <name evidence="2" type="ORF">ROTO_16610</name>
</gene>
<dbReference type="GO" id="GO:0047113">
    <property type="term" value="F:aldehyde dehydrogenase (quinone) activity"/>
    <property type="evidence" value="ECO:0007669"/>
    <property type="project" value="UniProtKB-EC"/>
</dbReference>
<dbReference type="InterPro" id="IPR052516">
    <property type="entry name" value="N-heterocyclic_Hydroxylase"/>
</dbReference>
<dbReference type="InterPro" id="IPR012368">
    <property type="entry name" value="OxRdtase_Mopterin-bd_su_IorB"/>
</dbReference>
<protein>
    <submittedName>
        <fullName evidence="2">Membrane-bound aldehyde dehydrogenase (Pyrroloquinoline-quinone)</fullName>
        <ecNumber evidence="2">1.2.5.2</ecNumber>
    </submittedName>
</protein>
<dbReference type="Gene3D" id="3.90.1170.50">
    <property type="entry name" value="Aldehyde oxidase/xanthine dehydrogenase, a/b hammerhead"/>
    <property type="match status" value="1"/>
</dbReference>
<dbReference type="PATRIC" id="fig|74031.6.peg.1693"/>
<dbReference type="Gene3D" id="3.30.365.10">
    <property type="entry name" value="Aldehyde oxidase/xanthine dehydrogenase, molybdopterin binding domain"/>
    <property type="match status" value="4"/>
</dbReference>
<comment type="caution">
    <text evidence="2">The sequence shown here is derived from an EMBL/GenBank/DDBJ whole genome shotgun (WGS) entry which is preliminary data.</text>
</comment>
<evidence type="ECO:0000259" key="1">
    <source>
        <dbReference type="SMART" id="SM01008"/>
    </source>
</evidence>
<keyword evidence="3" id="KW-1185">Reference proteome</keyword>
<dbReference type="InterPro" id="IPR037165">
    <property type="entry name" value="AldOxase/xan_DH_Mopterin-bd_sf"/>
</dbReference>
<dbReference type="EC" id="1.2.5.2" evidence="2"/>
<dbReference type="AlphaFoldDB" id="A0A0L6CVP7"/>
<proteinExistence type="predicted"/>
<dbReference type="InterPro" id="IPR006311">
    <property type="entry name" value="TAT_signal"/>
</dbReference>
<dbReference type="STRING" id="74031.SAMN04488077_12623"/>
<dbReference type="InterPro" id="IPR000674">
    <property type="entry name" value="Ald_Oxase/Xan_DH_a/b"/>
</dbReference>
<dbReference type="PIRSF" id="PIRSF036389">
    <property type="entry name" value="IOR_B"/>
    <property type="match status" value="1"/>
</dbReference>
<dbReference type="OrthoDB" id="9767994at2"/>
<reference evidence="3" key="1">
    <citation type="submission" date="2015-07" db="EMBL/GenBank/DDBJ databases">
        <title>Draft Genome Sequence of Roseovarius tolerans EL-164, a producer of N-Acylated Alanine Methyl Esters (NAMEs).</title>
        <authorList>
            <person name="Voget S."/>
            <person name="Bruns H."/>
            <person name="Wagner-Doebler I."/>
            <person name="Schulz S."/>
            <person name="Daniel R."/>
        </authorList>
    </citation>
    <scope>NUCLEOTIDE SEQUENCE [LARGE SCALE GENOMIC DNA]</scope>
    <source>
        <strain evidence="3">EL-164</strain>
    </source>
</reference>
<dbReference type="InterPro" id="IPR008274">
    <property type="entry name" value="AldOxase/xan_DH_MoCoBD1"/>
</dbReference>
<evidence type="ECO:0000313" key="3">
    <source>
        <dbReference type="Proteomes" id="UP000037046"/>
    </source>
</evidence>
<name>A0A0L6CVP7_9RHOB</name>
<keyword evidence="2" id="KW-0560">Oxidoreductase</keyword>
<accession>A0A0L6CVP7</accession>